<reference evidence="2 3" key="1">
    <citation type="journal article" date="2011" name="Int. J. Syst. Evol. Microbiol.">
        <title>Zhongshania antarctica gen. nov., sp. nov. and Zhongshania guokunii sp. nov., gammaproteobacteria respectively isolated from coastal attached (fast) ice and surface seawater of the Antarctic.</title>
        <authorList>
            <person name="Li H.J."/>
            <person name="Zhang X.Y."/>
            <person name="Chen C.X."/>
            <person name="Zhang Y.J."/>
            <person name="Gao Z.M."/>
            <person name="Yu Y."/>
            <person name="Chen X.L."/>
            <person name="Chen B."/>
            <person name="Zhang Y.Z."/>
        </authorList>
    </citation>
    <scope>NUCLEOTIDE SEQUENCE [LARGE SCALE GENOMIC DNA]</scope>
    <source>
        <strain evidence="2 3">15-R06ZXC-3</strain>
    </source>
</reference>
<name>A0ABV3TEP1_9RHOB</name>
<evidence type="ECO:0000313" key="3">
    <source>
        <dbReference type="Proteomes" id="UP001557465"/>
    </source>
</evidence>
<feature type="compositionally biased region" description="Basic residues" evidence="1">
    <location>
        <begin position="15"/>
        <end position="25"/>
    </location>
</feature>
<feature type="region of interest" description="Disordered" evidence="1">
    <location>
        <begin position="1"/>
        <end position="25"/>
    </location>
</feature>
<evidence type="ECO:0000313" key="2">
    <source>
        <dbReference type="EMBL" id="MEX1660151.1"/>
    </source>
</evidence>
<sequence length="83" mass="9695">MKPTVATPKTPPIHAKNRHHPQQKKARERLIALRFGFRCTRDKSAKAARAGDFDRKALDMHIGLRQRLWAEERTRPVLFAQRI</sequence>
<keyword evidence="3" id="KW-1185">Reference proteome</keyword>
<gene>
    <name evidence="2" type="ORF">AB4874_00605</name>
</gene>
<evidence type="ECO:0000256" key="1">
    <source>
        <dbReference type="SAM" id="MobiDB-lite"/>
    </source>
</evidence>
<dbReference type="Proteomes" id="UP001557465">
    <property type="component" value="Unassembled WGS sequence"/>
</dbReference>
<accession>A0ABV3TEP1</accession>
<organism evidence="2 3">
    <name type="scientific">Thioclava arctica</name>
    <dbReference type="NCBI Taxonomy" id="3238301"/>
    <lineage>
        <taxon>Bacteria</taxon>
        <taxon>Pseudomonadati</taxon>
        <taxon>Pseudomonadota</taxon>
        <taxon>Alphaproteobacteria</taxon>
        <taxon>Rhodobacterales</taxon>
        <taxon>Paracoccaceae</taxon>
        <taxon>Thioclava</taxon>
    </lineage>
</organism>
<protein>
    <submittedName>
        <fullName evidence="2">Uncharacterized protein</fullName>
    </submittedName>
</protein>
<dbReference type="EMBL" id="JBFRYC010000001">
    <property type="protein sequence ID" value="MEX1660151.1"/>
    <property type="molecule type" value="Genomic_DNA"/>
</dbReference>
<dbReference type="RefSeq" id="WP_368390556.1">
    <property type="nucleotide sequence ID" value="NZ_JBFRYC010000001.1"/>
</dbReference>
<proteinExistence type="predicted"/>
<comment type="caution">
    <text evidence="2">The sequence shown here is derived from an EMBL/GenBank/DDBJ whole genome shotgun (WGS) entry which is preliminary data.</text>
</comment>